<keyword evidence="1" id="KW-0472">Membrane</keyword>
<keyword evidence="1" id="KW-0812">Transmembrane</keyword>
<sequence length="116" mass="13854">MSKTDPRPTKLHRNRCSGKRMMAIFFMKSGLIKPIPLEVSVTPNTSWSDDIWDWDWHWTKPSKFLFWFYAFGAMVFIFVGTLFLREAIPWIIPCKTNREEQNQQELQTPIRNDEQT</sequence>
<reference evidence="3" key="1">
    <citation type="submission" date="2021-02" db="EMBL/GenBank/DDBJ databases">
        <authorList>
            <person name="Nowell W R."/>
        </authorList>
    </citation>
    <scope>NUCLEOTIDE SEQUENCE</scope>
</reference>
<evidence type="ECO:0000313" key="3">
    <source>
        <dbReference type="EMBL" id="CAF4140147.1"/>
    </source>
</evidence>
<name>A0A819XF89_9BILA</name>
<evidence type="ECO:0000313" key="2">
    <source>
        <dbReference type="EMBL" id="CAF4037769.1"/>
    </source>
</evidence>
<keyword evidence="1" id="KW-1133">Transmembrane helix</keyword>
<evidence type="ECO:0000313" key="4">
    <source>
        <dbReference type="Proteomes" id="UP000663868"/>
    </source>
</evidence>
<protein>
    <submittedName>
        <fullName evidence="3">Uncharacterized protein</fullName>
    </submittedName>
</protein>
<evidence type="ECO:0000256" key="1">
    <source>
        <dbReference type="SAM" id="Phobius"/>
    </source>
</evidence>
<dbReference type="Proteomes" id="UP000663881">
    <property type="component" value="Unassembled WGS sequence"/>
</dbReference>
<accession>A0A819XF89</accession>
<feature type="transmembrane region" description="Helical" evidence="1">
    <location>
        <begin position="64"/>
        <end position="84"/>
    </location>
</feature>
<proteinExistence type="predicted"/>
<comment type="caution">
    <text evidence="3">The sequence shown here is derived from an EMBL/GenBank/DDBJ whole genome shotgun (WGS) entry which is preliminary data.</text>
</comment>
<gene>
    <name evidence="3" type="ORF">KXQ929_LOCUS36660</name>
    <name evidence="2" type="ORF">OKA104_LOCUS31969</name>
</gene>
<dbReference type="Proteomes" id="UP000663868">
    <property type="component" value="Unassembled WGS sequence"/>
</dbReference>
<dbReference type="AlphaFoldDB" id="A0A819XF89"/>
<organism evidence="3 4">
    <name type="scientific">Adineta steineri</name>
    <dbReference type="NCBI Taxonomy" id="433720"/>
    <lineage>
        <taxon>Eukaryota</taxon>
        <taxon>Metazoa</taxon>
        <taxon>Spiralia</taxon>
        <taxon>Gnathifera</taxon>
        <taxon>Rotifera</taxon>
        <taxon>Eurotatoria</taxon>
        <taxon>Bdelloidea</taxon>
        <taxon>Adinetida</taxon>
        <taxon>Adinetidae</taxon>
        <taxon>Adineta</taxon>
    </lineage>
</organism>
<dbReference type="EMBL" id="CAJOBB010005778">
    <property type="protein sequence ID" value="CAF4140147.1"/>
    <property type="molecule type" value="Genomic_DNA"/>
</dbReference>
<dbReference type="EMBL" id="CAJOAY010003741">
    <property type="protein sequence ID" value="CAF4037769.1"/>
    <property type="molecule type" value="Genomic_DNA"/>
</dbReference>